<evidence type="ECO:0008006" key="5">
    <source>
        <dbReference type="Google" id="ProtNLM"/>
    </source>
</evidence>
<evidence type="ECO:0000256" key="2">
    <source>
        <dbReference type="SAM" id="SignalP"/>
    </source>
</evidence>
<accession>A0A0F0LGW5</accession>
<keyword evidence="4" id="KW-1185">Reference proteome</keyword>
<dbReference type="PATRIC" id="fig|582680.6.peg.3804"/>
<dbReference type="STRING" id="582680.RS86_03719"/>
<feature type="region of interest" description="Disordered" evidence="1">
    <location>
        <begin position="32"/>
        <end position="61"/>
    </location>
</feature>
<feature type="signal peptide" evidence="2">
    <location>
        <begin position="1"/>
        <end position="24"/>
    </location>
</feature>
<organism evidence="3 4">
    <name type="scientific">Microbacterium azadirachtae</name>
    <dbReference type="NCBI Taxonomy" id="582680"/>
    <lineage>
        <taxon>Bacteria</taxon>
        <taxon>Bacillati</taxon>
        <taxon>Actinomycetota</taxon>
        <taxon>Actinomycetes</taxon>
        <taxon>Micrococcales</taxon>
        <taxon>Microbacteriaceae</taxon>
        <taxon>Microbacterium</taxon>
    </lineage>
</organism>
<dbReference type="EMBL" id="JYIX01000040">
    <property type="protein sequence ID" value="KJL30776.1"/>
    <property type="molecule type" value="Genomic_DNA"/>
</dbReference>
<proteinExistence type="predicted"/>
<evidence type="ECO:0000256" key="1">
    <source>
        <dbReference type="SAM" id="MobiDB-lite"/>
    </source>
</evidence>
<feature type="chain" id="PRO_5002445360" description="DUF732 domain-containing protein" evidence="2">
    <location>
        <begin position="25"/>
        <end position="148"/>
    </location>
</feature>
<evidence type="ECO:0000313" key="3">
    <source>
        <dbReference type="EMBL" id="KJL30776.1"/>
    </source>
</evidence>
<name>A0A0F0LGW5_9MICO</name>
<protein>
    <recommendedName>
        <fullName evidence="5">DUF732 domain-containing protein</fullName>
    </recommendedName>
</protein>
<dbReference type="PROSITE" id="PS51257">
    <property type="entry name" value="PROKAR_LIPOPROTEIN"/>
    <property type="match status" value="1"/>
</dbReference>
<sequence>MKRSLVGAASAVLLVLVLAGCTSARPAADAPASTALSKPISTASTASRPAKPAPAPTPTGVDRTFKAQSVGGGIITKAIEEPAGTIRLYTGIAQPFSAPQAPARQEALIACEAVRAQMGASTVIVLDAGEKGFAFFNATNYPECALAR</sequence>
<reference evidence="3 4" key="1">
    <citation type="submission" date="2015-02" db="EMBL/GenBank/DDBJ databases">
        <title>Draft genome sequences of ten Microbacterium spp. with emphasis on heavy metal contaminated environments.</title>
        <authorList>
            <person name="Corretto E."/>
        </authorList>
    </citation>
    <scope>NUCLEOTIDE SEQUENCE [LARGE SCALE GENOMIC DNA]</scope>
    <source>
        <strain evidence="3 4">ARN176</strain>
    </source>
</reference>
<dbReference type="Proteomes" id="UP000033740">
    <property type="component" value="Unassembled WGS sequence"/>
</dbReference>
<feature type="compositionally biased region" description="Low complexity" evidence="1">
    <location>
        <begin position="32"/>
        <end position="50"/>
    </location>
</feature>
<keyword evidence="2" id="KW-0732">Signal</keyword>
<dbReference type="RefSeq" id="WP_152642234.1">
    <property type="nucleotide sequence ID" value="NZ_JYIX01000040.1"/>
</dbReference>
<comment type="caution">
    <text evidence="3">The sequence shown here is derived from an EMBL/GenBank/DDBJ whole genome shotgun (WGS) entry which is preliminary data.</text>
</comment>
<evidence type="ECO:0000313" key="4">
    <source>
        <dbReference type="Proteomes" id="UP000033740"/>
    </source>
</evidence>
<gene>
    <name evidence="3" type="ORF">RS86_03719</name>
</gene>
<dbReference type="AlphaFoldDB" id="A0A0F0LGW5"/>